<dbReference type="Gene3D" id="2.30.42.10">
    <property type="match status" value="1"/>
</dbReference>
<protein>
    <recommendedName>
        <fullName evidence="6">PH domain-containing protein</fullName>
    </recommendedName>
</protein>
<feature type="domain" description="PH" evidence="3">
    <location>
        <begin position="8"/>
        <end position="107"/>
    </location>
</feature>
<dbReference type="SMART" id="SM00233">
    <property type="entry name" value="PH"/>
    <property type="match status" value="2"/>
</dbReference>
<accession>A0A418FT82</accession>
<dbReference type="GO" id="GO:0045053">
    <property type="term" value="P:protein retention in Golgi apparatus"/>
    <property type="evidence" value="ECO:0007669"/>
    <property type="project" value="TreeGrafter"/>
</dbReference>
<sequence>SGLDVIAFLMAEQLAPSTGVALDLAQQLLYYGVLGLWNPPPDVDFDNIRFEPSGTLYRVLVPTPPAAPSTREFSIGIPGGKTYHLRADSPEDAAVWCRHIRDAIIHAMHEGHSTTHHARITHENAPDAKTTTKTYVYARVRADGPTKVLEFTEGGEEDDECGGANAVVPLDNVLEDVASVESTDKVEWLQNVHVAVHVASIGLSCVNEKPMELIYMSLQGVDIAFDRHENKMRFGVTWHDVQADNQVPEATFPTLLCPKQTDPTDPPNDVVLLHQNGLRRRDIPDAIHTAPLLHDSSTSQMLADFKLAMECEELDPLNSATLLETHTVSSSERKVYFAVLNIHPVEVDITFRSDVIGDRFKDSTDQLVQDDEANMQHVAAWIPSLSMHVPDLDNAPIRLNALVVEHAFGTSGDVTRRVSKYYTRQLWKQVHKVLGSFDFLGNPAGLLDHLGTAVRDLIVEPFEGARAGTGIAGSGLGFGKGLAKGATSFVTNFIDGTSDATSKVTGTFGQGLATMSLDGHYQKIRAKARRRHVHGFKEGLIQGSRELTIGMVEGVTGVVMNPLRGAKTHGAMGFLKGTVTGLLGLPMKPVAGLKFYREEDVVAHMLVRKTGTDEKIIFHSHLDQQVHAHELADEARARHTTVPLHRQVMKMQRYESSQDDLERGKRAVYAVVFTKKGLGLELETDFYGEAVIIKTCLDRSAIHEAQTTSRDVTSKLLQPGDVLVQLGDVNVRNIGFRETIALIKGSSRPVTLTFESCDVFDDDNDSPTDVQYIYSPHAASVVSTASTRPLNHPSSLKVKVTHWVIITDKRVLYIQLDSDSVLDDAILEWSVPLRSIHSIEVLENAIQLHLRVGVNSIFTGPLRRPEWKHETPQAIHTMNVFAMAMKKSFRLPYADLADLQEVYPSDTSFSSVLRVSVSGGPKRRRWCVLCRNCLYVFALYPRKALRLIVPLGRVTITKTDFAPLTWKIQGAVQMEPMPTLQVDGPALSEKMEVDLMLIAEKADEVEMWMSALQHAAGNGMRHSKGTRFYAATDATTLSVGCQETKAYVVVQLVDALKKTLAVFKEG</sequence>
<dbReference type="CDD" id="cd00821">
    <property type="entry name" value="PH"/>
    <property type="match status" value="1"/>
</dbReference>
<evidence type="ECO:0000313" key="4">
    <source>
        <dbReference type="EMBL" id="RHZ34984.1"/>
    </source>
</evidence>
<dbReference type="Proteomes" id="UP000285430">
    <property type="component" value="Unassembled WGS sequence"/>
</dbReference>
<dbReference type="InterPro" id="IPR001478">
    <property type="entry name" value="PDZ"/>
</dbReference>
<dbReference type="EMBL" id="QUTH01000090">
    <property type="protein sequence ID" value="RHZ34984.1"/>
    <property type="molecule type" value="Genomic_DNA"/>
</dbReference>
<dbReference type="SMART" id="SM00228">
    <property type="entry name" value="PDZ"/>
    <property type="match status" value="1"/>
</dbReference>
<evidence type="ECO:0000259" key="2">
    <source>
        <dbReference type="SMART" id="SM00228"/>
    </source>
</evidence>
<gene>
    <name evidence="4" type="ORF">DYB37_010329</name>
</gene>
<dbReference type="GO" id="GO:0006623">
    <property type="term" value="P:protein targeting to vacuole"/>
    <property type="evidence" value="ECO:0007669"/>
    <property type="project" value="TreeGrafter"/>
</dbReference>
<feature type="domain" description="PH" evidence="3">
    <location>
        <begin position="907"/>
        <end position="1019"/>
    </location>
</feature>
<dbReference type="PANTHER" id="PTHR16166">
    <property type="entry name" value="VACUOLAR PROTEIN SORTING-ASSOCIATED PROTEIN VPS13"/>
    <property type="match status" value="1"/>
</dbReference>
<dbReference type="AlphaFoldDB" id="A0A418FT82"/>
<dbReference type="PANTHER" id="PTHR16166:SF93">
    <property type="entry name" value="INTERMEMBRANE LIPID TRANSFER PROTEIN VPS13"/>
    <property type="match status" value="1"/>
</dbReference>
<comment type="similarity">
    <text evidence="1">Belongs to the VPS13 family.</text>
</comment>
<dbReference type="InterPro" id="IPR001849">
    <property type="entry name" value="PH_domain"/>
</dbReference>
<proteinExistence type="inferred from homology"/>
<dbReference type="InterPro" id="IPR026847">
    <property type="entry name" value="VPS13"/>
</dbReference>
<evidence type="ECO:0000256" key="1">
    <source>
        <dbReference type="ARBA" id="ARBA00006545"/>
    </source>
</evidence>
<dbReference type="SUPFAM" id="SSF50729">
    <property type="entry name" value="PH domain-like"/>
    <property type="match status" value="2"/>
</dbReference>
<feature type="non-terminal residue" evidence="4">
    <location>
        <position position="1"/>
    </location>
</feature>
<evidence type="ECO:0008006" key="6">
    <source>
        <dbReference type="Google" id="ProtNLM"/>
    </source>
</evidence>
<name>A0A418FT82_APHAT</name>
<dbReference type="SUPFAM" id="SSF50156">
    <property type="entry name" value="PDZ domain-like"/>
    <property type="match status" value="1"/>
</dbReference>
<dbReference type="VEuPathDB" id="FungiDB:H257_12616"/>
<dbReference type="InterPro" id="IPR036034">
    <property type="entry name" value="PDZ_sf"/>
</dbReference>
<organism evidence="4 5">
    <name type="scientific">Aphanomyces astaci</name>
    <name type="common">Crayfish plague agent</name>
    <dbReference type="NCBI Taxonomy" id="112090"/>
    <lineage>
        <taxon>Eukaryota</taxon>
        <taxon>Sar</taxon>
        <taxon>Stramenopiles</taxon>
        <taxon>Oomycota</taxon>
        <taxon>Saprolegniomycetes</taxon>
        <taxon>Saprolegniales</taxon>
        <taxon>Verrucalvaceae</taxon>
        <taxon>Aphanomyces</taxon>
    </lineage>
</organism>
<comment type="caution">
    <text evidence="4">The sequence shown here is derived from an EMBL/GenBank/DDBJ whole genome shotgun (WGS) entry which is preliminary data.</text>
</comment>
<evidence type="ECO:0000313" key="5">
    <source>
        <dbReference type="Proteomes" id="UP000285430"/>
    </source>
</evidence>
<feature type="domain" description="PDZ" evidence="2">
    <location>
        <begin position="676"/>
        <end position="758"/>
    </location>
</feature>
<reference evidence="4 5" key="1">
    <citation type="submission" date="2018-08" db="EMBL/GenBank/DDBJ databases">
        <title>Aphanomyces genome sequencing and annotation.</title>
        <authorList>
            <person name="Minardi D."/>
            <person name="Oidtmann B."/>
            <person name="Van Der Giezen M."/>
            <person name="Studholme D.J."/>
        </authorList>
    </citation>
    <scope>NUCLEOTIDE SEQUENCE [LARGE SCALE GENOMIC DNA]</scope>
    <source>
        <strain evidence="4 5">Da</strain>
    </source>
</reference>
<evidence type="ECO:0000259" key="3">
    <source>
        <dbReference type="SMART" id="SM00233"/>
    </source>
</evidence>
<dbReference type="InterPro" id="IPR011993">
    <property type="entry name" value="PH-like_dom_sf"/>
</dbReference>
<dbReference type="Gene3D" id="2.30.29.30">
    <property type="entry name" value="Pleckstrin-homology domain (PH domain)/Phosphotyrosine-binding domain (PTB)"/>
    <property type="match status" value="1"/>
</dbReference>